<dbReference type="EMBL" id="LAZR01000292">
    <property type="protein sequence ID" value="KKN76642.1"/>
    <property type="molecule type" value="Genomic_DNA"/>
</dbReference>
<evidence type="ECO:0000256" key="1">
    <source>
        <dbReference type="SAM" id="MobiDB-lite"/>
    </source>
</evidence>
<feature type="region of interest" description="Disordered" evidence="1">
    <location>
        <begin position="99"/>
        <end position="131"/>
    </location>
</feature>
<evidence type="ECO:0000313" key="2">
    <source>
        <dbReference type="EMBL" id="KKN76642.1"/>
    </source>
</evidence>
<accession>A0A0F9TNW0</accession>
<proteinExistence type="predicted"/>
<organism evidence="2">
    <name type="scientific">marine sediment metagenome</name>
    <dbReference type="NCBI Taxonomy" id="412755"/>
    <lineage>
        <taxon>unclassified sequences</taxon>
        <taxon>metagenomes</taxon>
        <taxon>ecological metagenomes</taxon>
    </lineage>
</organism>
<comment type="caution">
    <text evidence="2">The sequence shown here is derived from an EMBL/GenBank/DDBJ whole genome shotgun (WGS) entry which is preliminary data.</text>
</comment>
<feature type="region of interest" description="Disordered" evidence="1">
    <location>
        <begin position="153"/>
        <end position="172"/>
    </location>
</feature>
<gene>
    <name evidence="2" type="ORF">LCGC14_0368390</name>
</gene>
<dbReference type="AlphaFoldDB" id="A0A0F9TNW0"/>
<protein>
    <submittedName>
        <fullName evidence="2">Uncharacterized protein</fullName>
    </submittedName>
</protein>
<sequence length="172" mass="19495">MSKKKKMIDIDTLLEDELEDELTARNSDMVFITANEETPTPTKGELSRIERIEQGRINVEEPLFDGETNLDFGKVTIGNEEDAQLIQKELLERNKKEEVITGSSNKQRDIMVSKMTGETPEELVTADEEGNVIENENLKAAELSSTEVIKRKEQNKVNSRSVQQILDDLART</sequence>
<feature type="compositionally biased region" description="Acidic residues" evidence="1">
    <location>
        <begin position="119"/>
        <end position="131"/>
    </location>
</feature>
<name>A0A0F9TNW0_9ZZZZ</name>
<reference evidence="2" key="1">
    <citation type="journal article" date="2015" name="Nature">
        <title>Complex archaea that bridge the gap between prokaryotes and eukaryotes.</title>
        <authorList>
            <person name="Spang A."/>
            <person name="Saw J.H."/>
            <person name="Jorgensen S.L."/>
            <person name="Zaremba-Niedzwiedzka K."/>
            <person name="Martijn J."/>
            <person name="Lind A.E."/>
            <person name="van Eijk R."/>
            <person name="Schleper C."/>
            <person name="Guy L."/>
            <person name="Ettema T.J."/>
        </authorList>
    </citation>
    <scope>NUCLEOTIDE SEQUENCE</scope>
</reference>